<evidence type="ECO:0000256" key="1">
    <source>
        <dbReference type="ARBA" id="ARBA00022737"/>
    </source>
</evidence>
<keyword evidence="4" id="KW-1185">Reference proteome</keyword>
<dbReference type="InterPro" id="IPR002110">
    <property type="entry name" value="Ankyrin_rpt"/>
</dbReference>
<accession>A0A2J5HQT1</accession>
<dbReference type="SUPFAM" id="SSF48403">
    <property type="entry name" value="Ankyrin repeat"/>
    <property type="match status" value="1"/>
</dbReference>
<gene>
    <name evidence="3" type="ORF">BDW42DRAFT_172387</name>
</gene>
<dbReference type="Gene3D" id="1.25.40.20">
    <property type="entry name" value="Ankyrin repeat-containing domain"/>
    <property type="match status" value="1"/>
</dbReference>
<reference evidence="4" key="1">
    <citation type="submission" date="2017-12" db="EMBL/GenBank/DDBJ databases">
        <authorList>
            <consortium name="DOE Joint Genome Institute"/>
            <person name="Mondo S.J."/>
            <person name="Kjaerbolling I."/>
            <person name="Vesth T.C."/>
            <person name="Frisvad J.C."/>
            <person name="Nybo J.L."/>
            <person name="Theobald S."/>
            <person name="Kuo A."/>
            <person name="Bowyer P."/>
            <person name="Matsuda Y."/>
            <person name="Lyhne E.K."/>
            <person name="Kogle M.E."/>
            <person name="Clum A."/>
            <person name="Lipzen A."/>
            <person name="Salamov A."/>
            <person name="Ngan C.Y."/>
            <person name="Daum C."/>
            <person name="Chiniquy J."/>
            <person name="Barry K."/>
            <person name="LaButti K."/>
            <person name="Haridas S."/>
            <person name="Simmons B.A."/>
            <person name="Magnuson J.K."/>
            <person name="Mortensen U.H."/>
            <person name="Larsen T.O."/>
            <person name="Grigoriev I.V."/>
            <person name="Baker S.E."/>
            <person name="Andersen M.R."/>
            <person name="Nordberg H.P."/>
            <person name="Cantor M.N."/>
            <person name="Hua S.X."/>
        </authorList>
    </citation>
    <scope>NUCLEOTIDE SEQUENCE [LARGE SCALE GENOMIC DNA]</scope>
    <source>
        <strain evidence="4">IBT 19404</strain>
    </source>
</reference>
<sequence>MSNIDTITSLIEQGQVDSVKTLLATSPVKHDDDAIIMLLHASIESMNLDIMRYLLDTYKPDSQSPLFRDKVSLASVGHGKTEAFKTLTAYHPSILTWDLSHLGDALGHAVLTDNFPLAHFILDEAGCDPNKSQLCYRPPIEHTAYQGKYEMTKLLLKHGARINGTKALYEAMQSGNVDMLSLLMSIPDSDINTIQPVERSEGPGGSEEVDITPGPVLNLAVQTRNKAMVHALVTKFGADPLIKDQSGKTAVDWARDNGDPAISKQLDPAYRPCQVM</sequence>
<keyword evidence="2" id="KW-0040">ANK repeat</keyword>
<dbReference type="EMBL" id="KZ559557">
    <property type="protein sequence ID" value="PLN79628.1"/>
    <property type="molecule type" value="Genomic_DNA"/>
</dbReference>
<name>A0A2J5HQT1_9EURO</name>
<dbReference type="InterPro" id="IPR036770">
    <property type="entry name" value="Ankyrin_rpt-contain_sf"/>
</dbReference>
<dbReference type="PANTHER" id="PTHR24198:SF165">
    <property type="entry name" value="ANKYRIN REPEAT-CONTAINING PROTEIN-RELATED"/>
    <property type="match status" value="1"/>
</dbReference>
<keyword evidence="1" id="KW-0677">Repeat</keyword>
<dbReference type="Pfam" id="PF12796">
    <property type="entry name" value="Ank_2"/>
    <property type="match status" value="1"/>
</dbReference>
<dbReference type="Proteomes" id="UP000235023">
    <property type="component" value="Unassembled WGS sequence"/>
</dbReference>
<proteinExistence type="predicted"/>
<protein>
    <submittedName>
        <fullName evidence="3">Ankyrin repeat-containing domain protein</fullName>
    </submittedName>
</protein>
<dbReference type="PANTHER" id="PTHR24198">
    <property type="entry name" value="ANKYRIN REPEAT AND PROTEIN KINASE DOMAIN-CONTAINING PROTEIN"/>
    <property type="match status" value="1"/>
</dbReference>
<dbReference type="AlphaFoldDB" id="A0A2J5HQT1"/>
<dbReference type="OrthoDB" id="426293at2759"/>
<evidence type="ECO:0000313" key="3">
    <source>
        <dbReference type="EMBL" id="PLN79628.1"/>
    </source>
</evidence>
<evidence type="ECO:0000256" key="2">
    <source>
        <dbReference type="ARBA" id="ARBA00023043"/>
    </source>
</evidence>
<evidence type="ECO:0000313" key="4">
    <source>
        <dbReference type="Proteomes" id="UP000235023"/>
    </source>
</evidence>
<organism evidence="3 4">
    <name type="scientific">Aspergillus taichungensis</name>
    <dbReference type="NCBI Taxonomy" id="482145"/>
    <lineage>
        <taxon>Eukaryota</taxon>
        <taxon>Fungi</taxon>
        <taxon>Dikarya</taxon>
        <taxon>Ascomycota</taxon>
        <taxon>Pezizomycotina</taxon>
        <taxon>Eurotiomycetes</taxon>
        <taxon>Eurotiomycetidae</taxon>
        <taxon>Eurotiales</taxon>
        <taxon>Aspergillaceae</taxon>
        <taxon>Aspergillus</taxon>
        <taxon>Aspergillus subgen. Circumdati</taxon>
    </lineage>
</organism>